<dbReference type="OrthoDB" id="989963at2759"/>
<dbReference type="Proteomes" id="UP000325577">
    <property type="component" value="Linkage Group LG7"/>
</dbReference>
<keyword evidence="3" id="KW-0808">Transferase</keyword>
<reference evidence="7 8" key="1">
    <citation type="submission" date="2019-09" db="EMBL/GenBank/DDBJ databases">
        <title>A chromosome-level genome assembly of the Chinese tupelo Nyssa sinensis.</title>
        <authorList>
            <person name="Yang X."/>
            <person name="Kang M."/>
            <person name="Yang Y."/>
            <person name="Xiong H."/>
            <person name="Wang M."/>
            <person name="Zhang Z."/>
            <person name="Wang Z."/>
            <person name="Wu H."/>
            <person name="Ma T."/>
            <person name="Liu J."/>
            <person name="Xi Z."/>
        </authorList>
    </citation>
    <scope>NUCLEOTIDE SEQUENCE [LARGE SCALE GENOMIC DNA]</scope>
    <source>
        <strain evidence="7">J267</strain>
        <tissue evidence="7">Leaf</tissue>
    </source>
</reference>
<organism evidence="7 8">
    <name type="scientific">Nyssa sinensis</name>
    <dbReference type="NCBI Taxonomy" id="561372"/>
    <lineage>
        <taxon>Eukaryota</taxon>
        <taxon>Viridiplantae</taxon>
        <taxon>Streptophyta</taxon>
        <taxon>Embryophyta</taxon>
        <taxon>Tracheophyta</taxon>
        <taxon>Spermatophyta</taxon>
        <taxon>Magnoliopsida</taxon>
        <taxon>eudicotyledons</taxon>
        <taxon>Gunneridae</taxon>
        <taxon>Pentapetalae</taxon>
        <taxon>asterids</taxon>
        <taxon>Cornales</taxon>
        <taxon>Nyssaceae</taxon>
        <taxon>Nyssa</taxon>
    </lineage>
</organism>
<evidence type="ECO:0000313" key="7">
    <source>
        <dbReference type="EMBL" id="KAA8518889.1"/>
    </source>
</evidence>
<accession>A0A5J4ZLS9</accession>
<evidence type="ECO:0000256" key="5">
    <source>
        <dbReference type="ARBA" id="ARBA00023180"/>
    </source>
</evidence>
<evidence type="ECO:0000256" key="1">
    <source>
        <dbReference type="ARBA" id="ARBA00004606"/>
    </source>
</evidence>
<feature type="compositionally biased region" description="Low complexity" evidence="6">
    <location>
        <begin position="129"/>
        <end position="153"/>
    </location>
</feature>
<keyword evidence="2" id="KW-0328">Glycosyltransferase</keyword>
<dbReference type="InterPro" id="IPR003406">
    <property type="entry name" value="Glyco_trans_14"/>
</dbReference>
<dbReference type="EMBL" id="CM018050">
    <property type="protein sequence ID" value="KAA8518889.1"/>
    <property type="molecule type" value="Genomic_DNA"/>
</dbReference>
<dbReference type="GO" id="GO:0015020">
    <property type="term" value="F:glucuronosyltransferase activity"/>
    <property type="evidence" value="ECO:0007669"/>
    <property type="project" value="InterPro"/>
</dbReference>
<comment type="subcellular location">
    <subcellularLocation>
        <location evidence="1">Membrane</location>
        <topology evidence="1">Single-pass type II membrane protein</topology>
    </subcellularLocation>
</comment>
<keyword evidence="8" id="KW-1185">Reference proteome</keyword>
<dbReference type="GO" id="GO:0016020">
    <property type="term" value="C:membrane"/>
    <property type="evidence" value="ECO:0007669"/>
    <property type="project" value="UniProtKB-SubCell"/>
</dbReference>
<evidence type="ECO:0000256" key="4">
    <source>
        <dbReference type="ARBA" id="ARBA00023136"/>
    </source>
</evidence>
<dbReference type="InterPro" id="IPR044610">
    <property type="entry name" value="GLCAT14A/B/C"/>
</dbReference>
<evidence type="ECO:0000256" key="6">
    <source>
        <dbReference type="SAM" id="MobiDB-lite"/>
    </source>
</evidence>
<feature type="region of interest" description="Disordered" evidence="6">
    <location>
        <begin position="125"/>
        <end position="161"/>
    </location>
</feature>
<keyword evidence="4" id="KW-0472">Membrane</keyword>
<evidence type="ECO:0000256" key="3">
    <source>
        <dbReference type="ARBA" id="ARBA00022679"/>
    </source>
</evidence>
<dbReference type="PANTHER" id="PTHR45719:SF8">
    <property type="entry name" value="BETA-GLUCURONOSYLTRANSFERASE GLCAT14C"/>
    <property type="match status" value="1"/>
</dbReference>
<evidence type="ECO:0000313" key="8">
    <source>
        <dbReference type="Proteomes" id="UP000325577"/>
    </source>
</evidence>
<dbReference type="PANTHER" id="PTHR45719">
    <property type="entry name" value="GLYCOSYLTRANSFERASE"/>
    <property type="match status" value="1"/>
</dbReference>
<protein>
    <submittedName>
        <fullName evidence="7">Uncharacterized protein</fullName>
    </submittedName>
</protein>
<keyword evidence="5" id="KW-0325">Glycoprotein</keyword>
<dbReference type="AlphaFoldDB" id="A0A5J4ZLS9"/>
<sequence>MDEPSTSEETVRMKFDCLGAVVFYGWGGYGDSSYSVVILMKLCGIVPKIDIVLYHRSFCCLNRFVGASVALPELHPPVMEQAALRGQIRVVRAEKLRERIDIRFGSKMVNASGFDLYTVSYSITSSDPRGTTSRRLRLDSSSHQSESEASNSNLGAGTGSDRLGLPKLPRFAYLISGTKGDGPRLKRLLQAVYHPRNYYLLHLDLEASDIEPA</sequence>
<gene>
    <name evidence="7" type="ORF">F0562_016337</name>
</gene>
<proteinExistence type="predicted"/>
<name>A0A5J4ZLS9_9ASTE</name>
<evidence type="ECO:0000256" key="2">
    <source>
        <dbReference type="ARBA" id="ARBA00022676"/>
    </source>
</evidence>
<dbReference type="Pfam" id="PF02485">
    <property type="entry name" value="Branch"/>
    <property type="match status" value="1"/>
</dbReference>